<keyword evidence="2" id="KW-0614">Plasmid</keyword>
<keyword evidence="1" id="KW-1133">Transmembrane helix</keyword>
<reference evidence="2 3" key="1">
    <citation type="submission" date="2019-06" db="EMBL/GenBank/DDBJ databases">
        <title>Genome sequence of Rhodobacteraceae bacterium D4M1.</title>
        <authorList>
            <person name="Cao J."/>
        </authorList>
    </citation>
    <scope>NUCLEOTIDE SEQUENCE [LARGE SCALE GENOMIC DNA]</scope>
    <source>
        <strain evidence="2 3">D4M1</strain>
        <plasmid evidence="3">pd4m1a</plasmid>
    </source>
</reference>
<dbReference type="RefSeq" id="WP_138578076.1">
    <property type="nucleotide sequence ID" value="NZ_CP040819.1"/>
</dbReference>
<evidence type="ECO:0000313" key="2">
    <source>
        <dbReference type="EMBL" id="QDL94190.1"/>
    </source>
</evidence>
<dbReference type="EMBL" id="CP040819">
    <property type="protein sequence ID" value="QDL94190.1"/>
    <property type="molecule type" value="Genomic_DNA"/>
</dbReference>
<dbReference type="Proteomes" id="UP000305888">
    <property type="component" value="Plasmid pD4M1A"/>
</dbReference>
<name>A0A5B8G2Q3_9RHOB</name>
<protein>
    <recommendedName>
        <fullName evidence="4">Cytochrome C oxidase assembly protein</fullName>
    </recommendedName>
</protein>
<keyword evidence="1" id="KW-0472">Membrane</keyword>
<sequence>MFKPEHELHTRRKGRNTSLGLILGGFVLLVFLVTIVKLMDGQMIQGFDHTYRPALVPANE</sequence>
<geneLocation type="plasmid" evidence="3">
    <name>pd4m1a</name>
</geneLocation>
<keyword evidence="3" id="KW-1185">Reference proteome</keyword>
<proteinExistence type="predicted"/>
<dbReference type="AlphaFoldDB" id="A0A5B8G2Q3"/>
<evidence type="ECO:0008006" key="4">
    <source>
        <dbReference type="Google" id="ProtNLM"/>
    </source>
</evidence>
<gene>
    <name evidence="2" type="ORF">FDP22_20265</name>
</gene>
<keyword evidence="1" id="KW-0812">Transmembrane</keyword>
<accession>A0A5B8G2Q3</accession>
<feature type="transmembrane region" description="Helical" evidence="1">
    <location>
        <begin position="21"/>
        <end position="39"/>
    </location>
</feature>
<evidence type="ECO:0000313" key="3">
    <source>
        <dbReference type="Proteomes" id="UP000305888"/>
    </source>
</evidence>
<organism evidence="2 3">
    <name type="scientific">Paroceanicella profunda</name>
    <dbReference type="NCBI Taxonomy" id="2579971"/>
    <lineage>
        <taxon>Bacteria</taxon>
        <taxon>Pseudomonadati</taxon>
        <taxon>Pseudomonadota</taxon>
        <taxon>Alphaproteobacteria</taxon>
        <taxon>Rhodobacterales</taxon>
        <taxon>Paracoccaceae</taxon>
        <taxon>Paroceanicella</taxon>
    </lineage>
</organism>
<evidence type="ECO:0000256" key="1">
    <source>
        <dbReference type="SAM" id="Phobius"/>
    </source>
</evidence>
<dbReference type="KEGG" id="ppru:FDP22_20265"/>